<proteinExistence type="predicted"/>
<reference evidence="2" key="1">
    <citation type="submission" date="2021-02" db="EMBL/GenBank/DDBJ databases">
        <authorList>
            <person name="Nowell W R."/>
        </authorList>
    </citation>
    <scope>NUCLEOTIDE SEQUENCE</scope>
</reference>
<evidence type="ECO:0000313" key="3">
    <source>
        <dbReference type="Proteomes" id="UP000663891"/>
    </source>
</evidence>
<comment type="caution">
    <text evidence="2">The sequence shown here is derived from an EMBL/GenBank/DDBJ whole genome shotgun (WGS) entry which is preliminary data.</text>
</comment>
<protein>
    <submittedName>
        <fullName evidence="2">Uncharacterized protein</fullName>
    </submittedName>
</protein>
<sequence>MGQAPISECSVGTGAQVSTWRLKGSGLGPNQYQDCYMPSFVTLVRNEYVYYRFKVSNKWMVEAEIWLYDVETKDRACLIYSDNFIMAPLDGGITWQSTTVGNLYTMTIGYPKINFLTTIQFNSTSQQYAPHFNIYVWLSSSLVANSMGICTQFDPDCRPTEIISTTTKTTTTTTTSTTTVTTSTTTTNGITWQSTTVGTLYTMTIGYPKINFLTTIQFDSTSQQNARSFNIYVWQPGSLVATSAGICTRFDPECQATGIISTTPKTTTTTTSTTSVTTSTTSTTSVTTSTTTTNAQTTTATSVASFKCAIYENMYINTWHHTNEASPPIKNCAGSSGNFEIVKNKFVRYTLRTTGSSIDELTLILFDELSTKAICTVSAVGQDFGWMDCEENDINPSLIRTATHETLTVYYAKGNFTTIVTHDIGFNVGRFVINVYQSSELATHSTGICNLSSSCAANGRI</sequence>
<organism evidence="2 3">
    <name type="scientific">Adineta steineri</name>
    <dbReference type="NCBI Taxonomy" id="433720"/>
    <lineage>
        <taxon>Eukaryota</taxon>
        <taxon>Metazoa</taxon>
        <taxon>Spiralia</taxon>
        <taxon>Gnathifera</taxon>
        <taxon>Rotifera</taxon>
        <taxon>Eurotatoria</taxon>
        <taxon>Bdelloidea</taxon>
        <taxon>Adinetida</taxon>
        <taxon>Adinetidae</taxon>
        <taxon>Adineta</taxon>
    </lineage>
</organism>
<dbReference type="AlphaFoldDB" id="A0A815RVB3"/>
<evidence type="ECO:0000313" key="2">
    <source>
        <dbReference type="EMBL" id="CAF1482994.1"/>
    </source>
</evidence>
<dbReference type="Proteomes" id="UP000663891">
    <property type="component" value="Unassembled WGS sequence"/>
</dbReference>
<feature type="region of interest" description="Disordered" evidence="1">
    <location>
        <begin position="265"/>
        <end position="288"/>
    </location>
</feature>
<gene>
    <name evidence="2" type="ORF">VCS650_LOCUS41276</name>
</gene>
<dbReference type="OrthoDB" id="10058979at2759"/>
<dbReference type="EMBL" id="CAJNON010001743">
    <property type="protein sequence ID" value="CAF1482994.1"/>
    <property type="molecule type" value="Genomic_DNA"/>
</dbReference>
<evidence type="ECO:0000256" key="1">
    <source>
        <dbReference type="SAM" id="MobiDB-lite"/>
    </source>
</evidence>
<accession>A0A815RVB3</accession>
<name>A0A815RVB3_9BILA</name>